<name>A0ABP9YBS4_9FUNG</name>
<evidence type="ECO:0000313" key="3">
    <source>
        <dbReference type="Proteomes" id="UP001476247"/>
    </source>
</evidence>
<reference evidence="1" key="1">
    <citation type="submission" date="2024-03" db="EMBL/GenBank/DDBJ databases">
        <authorList>
            <consortium name="DAB_fungi"/>
            <person name="Toyotome T."/>
            <person name="Hosono M."/>
            <person name="Torimaru M."/>
            <person name="Fukuda K."/>
            <person name="Mikami N."/>
        </authorList>
    </citation>
    <scope>NUCLEOTIDE SEQUENCE</scope>
    <source>
        <strain evidence="1">KT1b</strain>
    </source>
</reference>
<comment type="caution">
    <text evidence="1">The sequence shown here is derived from an EMBL/GenBank/DDBJ whole genome shotgun (WGS) entry which is preliminary data.</text>
</comment>
<sequence length="285" mass="32256">MSNMSNNNNSDIPWNSTDFLQDVFENTPSDTVKLDFLIGEVSEIKIMLSRLLAMNNRDSLNSISFRSGSVSAGTSQLSITPASFDIINDREKVDEIVMTATGNRGKRCYSRRDILLKTGISESKKKDLIVAMCTIWLEAKEISYGMATEMEEKAARYQDASDRYDKTNVLIGLFCKTKFSEEDKTFRWMNLSKEKRELITYVVEHIVFETLTRQSCLPLDFAKDSWVTTHLLSVAIRNSDGSRKAKSTEDNADSFSISDLVEEVELPQVSIDGLNPVLGDKRRRV</sequence>
<dbReference type="Proteomes" id="UP001476247">
    <property type="component" value="Unassembled WGS sequence"/>
</dbReference>
<reference evidence="1 3" key="2">
    <citation type="submission" date="2024-04" db="EMBL/GenBank/DDBJ databases">
        <title>genome sequences of Mucor flavus KT1a and Helicostylum pulchrum KT1b strains isolation_sourced from the surface of a dry-aged beef.</title>
        <authorList>
            <person name="Toyotome T."/>
            <person name="Hosono M."/>
            <person name="Torimaru M."/>
            <person name="Fukuda K."/>
            <person name="Mikami N."/>
        </authorList>
    </citation>
    <scope>NUCLEOTIDE SEQUENCE [LARGE SCALE GENOMIC DNA]</scope>
    <source>
        <strain evidence="1 3">KT1b</strain>
    </source>
</reference>
<gene>
    <name evidence="1" type="ORF">HPULCUR_009892</name>
    <name evidence="2" type="ORF">HPULCUR_012160</name>
</gene>
<organism evidence="1 3">
    <name type="scientific">Helicostylum pulchrum</name>
    <dbReference type="NCBI Taxonomy" id="562976"/>
    <lineage>
        <taxon>Eukaryota</taxon>
        <taxon>Fungi</taxon>
        <taxon>Fungi incertae sedis</taxon>
        <taxon>Mucoromycota</taxon>
        <taxon>Mucoromycotina</taxon>
        <taxon>Mucoromycetes</taxon>
        <taxon>Mucorales</taxon>
        <taxon>Mucorineae</taxon>
        <taxon>Mucoraceae</taxon>
        <taxon>Helicostylum</taxon>
    </lineage>
</organism>
<protein>
    <submittedName>
        <fullName evidence="1">Uncharacterized protein</fullName>
    </submittedName>
</protein>
<accession>A0ABP9YBS4</accession>
<keyword evidence="3" id="KW-1185">Reference proteome</keyword>
<proteinExistence type="predicted"/>
<dbReference type="EMBL" id="BAABUJ010000080">
    <property type="protein sequence ID" value="GAA5806619.1"/>
    <property type="molecule type" value="Genomic_DNA"/>
</dbReference>
<evidence type="ECO:0000313" key="1">
    <source>
        <dbReference type="EMBL" id="GAA5804402.1"/>
    </source>
</evidence>
<dbReference type="EMBL" id="BAABUJ010000034">
    <property type="protein sequence ID" value="GAA5804402.1"/>
    <property type="molecule type" value="Genomic_DNA"/>
</dbReference>
<evidence type="ECO:0000313" key="2">
    <source>
        <dbReference type="EMBL" id="GAA5806619.1"/>
    </source>
</evidence>